<name>A0A1C4GYM7_9GAMM</name>
<evidence type="ECO:0008006" key="4">
    <source>
        <dbReference type="Google" id="ProtNLM"/>
    </source>
</evidence>
<dbReference type="Proteomes" id="UP000243661">
    <property type="component" value="Unassembled WGS sequence"/>
</dbReference>
<evidence type="ECO:0000313" key="2">
    <source>
        <dbReference type="EMBL" id="SCC73001.1"/>
    </source>
</evidence>
<keyword evidence="1" id="KW-1133">Transmembrane helix</keyword>
<proteinExistence type="predicted"/>
<dbReference type="OrthoDB" id="6699489at2"/>
<dbReference type="RefSeq" id="WP_092720872.1">
    <property type="nucleotide sequence ID" value="NZ_FMBK01000014.1"/>
</dbReference>
<gene>
    <name evidence="2" type="ORF">GA0116959_11441</name>
</gene>
<evidence type="ECO:0000256" key="1">
    <source>
        <dbReference type="SAM" id="Phobius"/>
    </source>
</evidence>
<keyword evidence="1" id="KW-0472">Membrane</keyword>
<evidence type="ECO:0000313" key="3">
    <source>
        <dbReference type="Proteomes" id="UP000243661"/>
    </source>
</evidence>
<organism evidence="2 3">
    <name type="scientific">Acinetobacter albensis</name>
    <dbReference type="NCBI Taxonomy" id="1673609"/>
    <lineage>
        <taxon>Bacteria</taxon>
        <taxon>Pseudomonadati</taxon>
        <taxon>Pseudomonadota</taxon>
        <taxon>Gammaproteobacteria</taxon>
        <taxon>Moraxellales</taxon>
        <taxon>Moraxellaceae</taxon>
        <taxon>Acinetobacter</taxon>
    </lineage>
</organism>
<feature type="transmembrane region" description="Helical" evidence="1">
    <location>
        <begin position="81"/>
        <end position="99"/>
    </location>
</feature>
<dbReference type="AlphaFoldDB" id="A0A1C4GYM7"/>
<reference evidence="2 3" key="1">
    <citation type="submission" date="2016-08" db="EMBL/GenBank/DDBJ databases">
        <authorList>
            <person name="Seilhamer J.J."/>
        </authorList>
    </citation>
    <scope>NUCLEOTIDE SEQUENCE [LARGE SCALE GENOMIC DNA]</scope>
    <source>
        <strain evidence="2 3">ANC 4874</strain>
    </source>
</reference>
<feature type="transmembrane region" description="Helical" evidence="1">
    <location>
        <begin position="58"/>
        <end position="75"/>
    </location>
</feature>
<protein>
    <recommendedName>
        <fullName evidence="4">DUF3137 domain-containing protein</fullName>
    </recommendedName>
</protein>
<keyword evidence="1" id="KW-0812">Transmembrane</keyword>
<sequence>MPLDTVRQSIHIRRKKNERVFSNITRLWEIGRKAQSHQDILDALHPWNAPIVLKFENVLPLFLAATGVFFILILWVNPANIWTQVSCFCGLMMVFWAYISYEDKAPIHEVIQFLEQQSMAKKYQLASHQQPQHISIPLQPVLFIAHLKRLFPVFNQGSISNHFPYYASTIWTDENEQQHQVMIFQYHYVNEVRVRDKNGNDVKVKEIHKDLWGVFIFDIAIQGLAVTTGNKTFDHSYRFPWHTSDIQTNQKLNIFGSDEMQTAKLLTPAFVLKLADFFEQRQGDLMFHPTRSTLCFLGPLNLFKISTQAKNIQDISTLRGHLRTFKLPYLERLQDDLTHFLK</sequence>
<accession>A0A1C4GYM7</accession>
<dbReference type="EMBL" id="FMBK01000014">
    <property type="protein sequence ID" value="SCC73001.1"/>
    <property type="molecule type" value="Genomic_DNA"/>
</dbReference>